<dbReference type="Gene3D" id="1.10.510.10">
    <property type="entry name" value="Transferase(Phosphotransferase) domain 1"/>
    <property type="match status" value="1"/>
</dbReference>
<keyword evidence="4 11" id="KW-0547">Nucleotide-binding</keyword>
<feature type="domain" description="Apple" evidence="16">
    <location>
        <begin position="358"/>
        <end position="439"/>
    </location>
</feature>
<keyword evidence="17" id="KW-1185">Reference proteome</keyword>
<evidence type="ECO:0000256" key="3">
    <source>
        <dbReference type="ARBA" id="ARBA00022729"/>
    </source>
</evidence>
<dbReference type="InterPro" id="IPR008271">
    <property type="entry name" value="Ser/Thr_kinase_AS"/>
</dbReference>
<evidence type="ECO:0000256" key="6">
    <source>
        <dbReference type="ARBA" id="ARBA00022840"/>
    </source>
</evidence>
<evidence type="ECO:0000313" key="18">
    <source>
        <dbReference type="RefSeq" id="XP_021841580.1"/>
    </source>
</evidence>
<evidence type="ECO:0000256" key="2">
    <source>
        <dbReference type="ARBA" id="ARBA00022679"/>
    </source>
</evidence>
<evidence type="ECO:0000256" key="1">
    <source>
        <dbReference type="ARBA" id="ARBA00022527"/>
    </source>
</evidence>
<evidence type="ECO:0000256" key="11">
    <source>
        <dbReference type="PIRNR" id="PIRNR000641"/>
    </source>
</evidence>
<accession>A0A9R0I3D7</accession>
<evidence type="ECO:0000256" key="5">
    <source>
        <dbReference type="ARBA" id="ARBA00022777"/>
    </source>
</evidence>
<keyword evidence="3" id="KW-0732">Signal</keyword>
<keyword evidence="7" id="KW-1015">Disulfide bond</keyword>
<dbReference type="KEGG" id="soe:110781842"/>
<dbReference type="OrthoDB" id="785331at2759"/>
<feature type="compositionally biased region" description="Low complexity" evidence="12">
    <location>
        <begin position="804"/>
        <end position="824"/>
    </location>
</feature>
<dbReference type="SMART" id="SM00473">
    <property type="entry name" value="PAN_AP"/>
    <property type="match status" value="1"/>
</dbReference>
<dbReference type="Pfam" id="PF01453">
    <property type="entry name" value="B_lectin"/>
    <property type="match status" value="1"/>
</dbReference>
<dbReference type="RefSeq" id="XP_056699098.1">
    <property type="nucleotide sequence ID" value="XM_056843120.1"/>
</dbReference>
<evidence type="ECO:0000313" key="21">
    <source>
        <dbReference type="RefSeq" id="XP_056699098.1"/>
    </source>
</evidence>
<feature type="domain" description="Bulb-type lectin" evidence="15">
    <location>
        <begin position="46"/>
        <end position="167"/>
    </location>
</feature>
<dbReference type="CDD" id="cd00028">
    <property type="entry name" value="B_lectin"/>
    <property type="match status" value="1"/>
</dbReference>
<dbReference type="SMART" id="SM00220">
    <property type="entry name" value="S_TKc"/>
    <property type="match status" value="1"/>
</dbReference>
<gene>
    <name evidence="18 19 20 21 22" type="primary">LOC110781842</name>
</gene>
<dbReference type="PANTHER" id="PTHR32444:SF235">
    <property type="entry name" value="OS01G0783900 PROTEIN"/>
    <property type="match status" value="1"/>
</dbReference>
<dbReference type="Gene3D" id="3.30.200.20">
    <property type="entry name" value="Phosphorylase Kinase, domain 1"/>
    <property type="match status" value="1"/>
</dbReference>
<dbReference type="SUPFAM" id="SSF56112">
    <property type="entry name" value="Protein kinase-like (PK-like)"/>
    <property type="match status" value="1"/>
</dbReference>
<proteinExistence type="inferred from homology"/>
<dbReference type="InterPro" id="IPR011009">
    <property type="entry name" value="Kinase-like_dom_sf"/>
</dbReference>
<feature type="transmembrane region" description="Helical" evidence="13">
    <location>
        <begin position="451"/>
        <end position="474"/>
    </location>
</feature>
<evidence type="ECO:0000313" key="17">
    <source>
        <dbReference type="Proteomes" id="UP000813463"/>
    </source>
</evidence>
<keyword evidence="1 11" id="KW-0723">Serine/threonine-protein kinase</keyword>
<keyword evidence="8" id="KW-0325">Glycoprotein</keyword>
<evidence type="ECO:0000313" key="22">
    <source>
        <dbReference type="RefSeq" id="XP_056699099.1"/>
    </source>
</evidence>
<sequence length="824" mass="92480">MVSIVIPAFISSRKNKLWKMTAASYGFFLLRLWTVLSSMVTTSIARDIITATESLRDGETLVSASGNFELGFFSPGSSTRRYVGIWFKKIPVQTVVWVANRNSPIYDSSGVLQFNNNSVLALVNGTGVFVWSTNSSRSVPNPVAQLLDSGNLVIRNGKDDTVLWQSFDYPCDSQLPGMKLGRDIVSGFDRFLTSWKSSDDPSMGSYTYRIDPRGYPQPFLMKDDVVQFRDGPWNGVWFSGTARLPTDSTQEYKFVYNNKEISYVYELINISVITNRIVNPYGNIQRQEWNNHTQGWATFYSKPIDNCDTYGVCGVFSSCNLVKNPQCQCMKGFVPNSSTDWNAGDWIGGCVRSAPLNCSVKDGFIKYANVKLPDTRYSWYNITMTLDECRTKCLHNCSCVAYANSNVTHGGSGCLLWIDSVIDVKVIAGSGQDLYVKVPASELGGDGKKRVWIAIGSTLSAVMFLCVVAIFIAWRRRRKREVHKNNNNEGESDLPIYAFDVIAQATNYFSLSNKLGEGGFGPVYKGVLSDGQEVAVKRLSKDSRQGLDEFKNEVIFIAKLQHRNLVKLMGCCIEAEERLLIYEYMPKKSLDNYLFDPRSIDLLDWPKRLEIIMGIARGLLYLHQDSRLRIVHRDLKASNILLDFHMNPKISDFGLARSFNGNEDEGQTKRVVGTYGYMSPEYTIDGLFSVKSDVFSFGVLLLEIVSGKKNRGFNHPDHHHTLLGHAWMLFKEGVALDVVDPLIRNSSYLSEMQRSIHIGLLCAQQHPEDRPSMSLVTVMLSSDSELPQPKEPGFYVERYLPQESVSGNTQSSSNSDSVTLLVGR</sequence>
<dbReference type="Gene3D" id="3.50.4.10">
    <property type="entry name" value="Hepatocyte Growth Factor"/>
    <property type="match status" value="1"/>
</dbReference>
<evidence type="ECO:0000256" key="9">
    <source>
        <dbReference type="ARBA" id="ARBA00047899"/>
    </source>
</evidence>
<evidence type="ECO:0000256" key="10">
    <source>
        <dbReference type="ARBA" id="ARBA00048679"/>
    </source>
</evidence>
<dbReference type="InterPro" id="IPR000858">
    <property type="entry name" value="S_locus_glycoprot_dom"/>
</dbReference>
<comment type="catalytic activity">
    <reaction evidence="10 11">
        <text>L-seryl-[protein] + ATP = O-phospho-L-seryl-[protein] + ADP + H(+)</text>
        <dbReference type="Rhea" id="RHEA:17989"/>
        <dbReference type="Rhea" id="RHEA-COMP:9863"/>
        <dbReference type="Rhea" id="RHEA-COMP:11604"/>
        <dbReference type="ChEBI" id="CHEBI:15378"/>
        <dbReference type="ChEBI" id="CHEBI:29999"/>
        <dbReference type="ChEBI" id="CHEBI:30616"/>
        <dbReference type="ChEBI" id="CHEBI:83421"/>
        <dbReference type="ChEBI" id="CHEBI:456216"/>
        <dbReference type="EC" id="2.7.11.1"/>
    </reaction>
</comment>
<feature type="region of interest" description="Disordered" evidence="12">
    <location>
        <begin position="802"/>
        <end position="824"/>
    </location>
</feature>
<evidence type="ECO:0000259" key="14">
    <source>
        <dbReference type="PROSITE" id="PS50011"/>
    </source>
</evidence>
<keyword evidence="13" id="KW-1133">Transmembrane helix</keyword>
<feature type="domain" description="Protein kinase" evidence="14">
    <location>
        <begin position="509"/>
        <end position="786"/>
    </location>
</feature>
<dbReference type="RefSeq" id="XP_056699097.1">
    <property type="nucleotide sequence ID" value="XM_056843119.1"/>
</dbReference>
<evidence type="ECO:0000256" key="13">
    <source>
        <dbReference type="SAM" id="Phobius"/>
    </source>
</evidence>
<keyword evidence="6 11" id="KW-0067">ATP-binding</keyword>
<evidence type="ECO:0000259" key="16">
    <source>
        <dbReference type="PROSITE" id="PS50948"/>
    </source>
</evidence>
<dbReference type="PANTHER" id="PTHR32444">
    <property type="entry name" value="BULB-TYPE LECTIN DOMAIN-CONTAINING PROTEIN"/>
    <property type="match status" value="1"/>
</dbReference>
<dbReference type="InterPro" id="IPR024171">
    <property type="entry name" value="SRK-like_kinase"/>
</dbReference>
<dbReference type="PIRSF" id="PIRSF000641">
    <property type="entry name" value="SRK"/>
    <property type="match status" value="1"/>
</dbReference>
<dbReference type="FunFam" id="1.10.510.10:FF:000060">
    <property type="entry name" value="G-type lectin S-receptor-like serine/threonine-protein kinase"/>
    <property type="match status" value="1"/>
</dbReference>
<evidence type="ECO:0000313" key="20">
    <source>
        <dbReference type="RefSeq" id="XP_056699097.1"/>
    </source>
</evidence>
<dbReference type="AlphaFoldDB" id="A0A9R0I3D7"/>
<dbReference type="FunFam" id="2.90.10.10:FF:000004">
    <property type="entry name" value="G-type lectin S-receptor-like serine/threonine-protein kinase"/>
    <property type="match status" value="1"/>
</dbReference>
<dbReference type="Pfam" id="PF00954">
    <property type="entry name" value="S_locus_glycop"/>
    <property type="match status" value="1"/>
</dbReference>
<dbReference type="CDD" id="cd14066">
    <property type="entry name" value="STKc_IRAK"/>
    <property type="match status" value="1"/>
</dbReference>
<dbReference type="RefSeq" id="XP_021841580.1">
    <property type="nucleotide sequence ID" value="XM_021985888.1"/>
</dbReference>
<dbReference type="RefSeq" id="XP_056699099.1">
    <property type="nucleotide sequence ID" value="XM_056843121.1"/>
</dbReference>
<protein>
    <recommendedName>
        <fullName evidence="11">Receptor-like serine/threonine-protein kinase</fullName>
        <ecNumber evidence="11">2.7.11.1</ecNumber>
    </recommendedName>
</protein>
<comment type="catalytic activity">
    <reaction evidence="9 11">
        <text>L-threonyl-[protein] + ATP = O-phospho-L-threonyl-[protein] + ADP + H(+)</text>
        <dbReference type="Rhea" id="RHEA:46608"/>
        <dbReference type="Rhea" id="RHEA-COMP:11060"/>
        <dbReference type="Rhea" id="RHEA-COMP:11605"/>
        <dbReference type="ChEBI" id="CHEBI:15378"/>
        <dbReference type="ChEBI" id="CHEBI:30013"/>
        <dbReference type="ChEBI" id="CHEBI:30616"/>
        <dbReference type="ChEBI" id="CHEBI:61977"/>
        <dbReference type="ChEBI" id="CHEBI:456216"/>
        <dbReference type="EC" id="2.7.11.1"/>
    </reaction>
</comment>
<evidence type="ECO:0000256" key="8">
    <source>
        <dbReference type="ARBA" id="ARBA00023180"/>
    </source>
</evidence>
<reference evidence="17" key="1">
    <citation type="journal article" date="2021" name="Nat. Commun.">
        <title>Genomic analyses provide insights into spinach domestication and the genetic basis of agronomic traits.</title>
        <authorList>
            <person name="Cai X."/>
            <person name="Sun X."/>
            <person name="Xu C."/>
            <person name="Sun H."/>
            <person name="Wang X."/>
            <person name="Ge C."/>
            <person name="Zhang Z."/>
            <person name="Wang Q."/>
            <person name="Fei Z."/>
            <person name="Jiao C."/>
            <person name="Wang Q."/>
        </authorList>
    </citation>
    <scope>NUCLEOTIDE SEQUENCE [LARGE SCALE GENOMIC DNA]</scope>
    <source>
        <strain evidence="17">cv. Varoflay</strain>
    </source>
</reference>
<dbReference type="PROSITE" id="PS50011">
    <property type="entry name" value="PROTEIN_KINASE_DOM"/>
    <property type="match status" value="1"/>
</dbReference>
<dbReference type="FunFam" id="3.30.200.20:FF:000195">
    <property type="entry name" value="G-type lectin S-receptor-like serine/threonine-protein kinase"/>
    <property type="match status" value="1"/>
</dbReference>
<dbReference type="SMART" id="SM00108">
    <property type="entry name" value="B_lectin"/>
    <property type="match status" value="1"/>
</dbReference>
<dbReference type="RefSeq" id="XP_021841581.1">
    <property type="nucleotide sequence ID" value="XM_021985889.1"/>
</dbReference>
<dbReference type="PROSITE" id="PS50948">
    <property type="entry name" value="PAN"/>
    <property type="match status" value="1"/>
</dbReference>
<dbReference type="InterPro" id="IPR036426">
    <property type="entry name" value="Bulb-type_lectin_dom_sf"/>
</dbReference>
<comment type="similarity">
    <text evidence="11">Belongs to the protein kinase superfamily. Ser/Thr protein kinase family.</text>
</comment>
<dbReference type="InterPro" id="IPR003609">
    <property type="entry name" value="Pan_app"/>
</dbReference>
<evidence type="ECO:0000259" key="15">
    <source>
        <dbReference type="PROSITE" id="PS50927"/>
    </source>
</evidence>
<evidence type="ECO:0000256" key="4">
    <source>
        <dbReference type="ARBA" id="ARBA00022741"/>
    </source>
</evidence>
<name>A0A9R0I3D7_SPIOL</name>
<evidence type="ECO:0000256" key="12">
    <source>
        <dbReference type="SAM" id="MobiDB-lite"/>
    </source>
</evidence>
<dbReference type="GO" id="GO:0004674">
    <property type="term" value="F:protein serine/threonine kinase activity"/>
    <property type="evidence" value="ECO:0007669"/>
    <property type="project" value="UniProtKB-KW"/>
</dbReference>
<keyword evidence="5 11" id="KW-0418">Kinase</keyword>
<dbReference type="EC" id="2.7.11.1" evidence="11"/>
<dbReference type="CDD" id="cd01098">
    <property type="entry name" value="PAN_AP_plant"/>
    <property type="match status" value="1"/>
</dbReference>
<evidence type="ECO:0000313" key="19">
    <source>
        <dbReference type="RefSeq" id="XP_021841581.1"/>
    </source>
</evidence>
<keyword evidence="13" id="KW-0812">Transmembrane</keyword>
<dbReference type="Pfam" id="PF08276">
    <property type="entry name" value="PAN_2"/>
    <property type="match status" value="1"/>
</dbReference>
<dbReference type="GO" id="GO:0005524">
    <property type="term" value="F:ATP binding"/>
    <property type="evidence" value="ECO:0007669"/>
    <property type="project" value="UniProtKB-KW"/>
</dbReference>
<organism evidence="17 18">
    <name type="scientific">Spinacia oleracea</name>
    <name type="common">Spinach</name>
    <dbReference type="NCBI Taxonomy" id="3562"/>
    <lineage>
        <taxon>Eukaryota</taxon>
        <taxon>Viridiplantae</taxon>
        <taxon>Streptophyta</taxon>
        <taxon>Embryophyta</taxon>
        <taxon>Tracheophyta</taxon>
        <taxon>Spermatophyta</taxon>
        <taxon>Magnoliopsida</taxon>
        <taxon>eudicotyledons</taxon>
        <taxon>Gunneridae</taxon>
        <taxon>Pentapetalae</taxon>
        <taxon>Caryophyllales</taxon>
        <taxon>Chenopodiaceae</taxon>
        <taxon>Chenopodioideae</taxon>
        <taxon>Anserineae</taxon>
        <taxon>Spinacia</taxon>
    </lineage>
</organism>
<reference evidence="18 19" key="2">
    <citation type="submission" date="2025-04" db="UniProtKB">
        <authorList>
            <consortium name="RefSeq"/>
        </authorList>
    </citation>
    <scope>IDENTIFICATION</scope>
    <source>
        <tissue evidence="20 21">Leaf</tissue>
    </source>
</reference>
<dbReference type="SUPFAM" id="SSF51110">
    <property type="entry name" value="alpha-D-mannose-specific plant lectins"/>
    <property type="match status" value="1"/>
</dbReference>
<dbReference type="GeneID" id="110781842"/>
<dbReference type="PROSITE" id="PS50927">
    <property type="entry name" value="BULB_LECTIN"/>
    <property type="match status" value="1"/>
</dbReference>
<dbReference type="GO" id="GO:0048544">
    <property type="term" value="P:recognition of pollen"/>
    <property type="evidence" value="ECO:0007669"/>
    <property type="project" value="InterPro"/>
</dbReference>
<dbReference type="InterPro" id="IPR001480">
    <property type="entry name" value="Bulb-type_lectin_dom"/>
</dbReference>
<dbReference type="Proteomes" id="UP000813463">
    <property type="component" value="Chromosome 4"/>
</dbReference>
<evidence type="ECO:0000256" key="7">
    <source>
        <dbReference type="ARBA" id="ARBA00023157"/>
    </source>
</evidence>
<dbReference type="PROSITE" id="PS00108">
    <property type="entry name" value="PROTEIN_KINASE_ST"/>
    <property type="match status" value="1"/>
</dbReference>
<dbReference type="InterPro" id="IPR001245">
    <property type="entry name" value="Ser-Thr/Tyr_kinase_cat_dom"/>
</dbReference>
<dbReference type="InterPro" id="IPR000719">
    <property type="entry name" value="Prot_kinase_dom"/>
</dbReference>
<keyword evidence="2 11" id="KW-0808">Transferase</keyword>
<keyword evidence="13" id="KW-0472">Membrane</keyword>
<dbReference type="Pfam" id="PF07714">
    <property type="entry name" value="PK_Tyr_Ser-Thr"/>
    <property type="match status" value="1"/>
</dbReference>
<dbReference type="Gene3D" id="2.90.10.10">
    <property type="entry name" value="Bulb-type lectin domain"/>
    <property type="match status" value="1"/>
</dbReference>